<name>A0A512HWJ1_9ACTN</name>
<organism evidence="2 3">
    <name type="scientific">Aeromicrobium flavum</name>
    <dbReference type="NCBI Taxonomy" id="416568"/>
    <lineage>
        <taxon>Bacteria</taxon>
        <taxon>Bacillati</taxon>
        <taxon>Actinomycetota</taxon>
        <taxon>Actinomycetes</taxon>
        <taxon>Propionibacteriales</taxon>
        <taxon>Nocardioidaceae</taxon>
        <taxon>Aeromicrobium</taxon>
    </lineage>
</organism>
<evidence type="ECO:0000256" key="1">
    <source>
        <dbReference type="SAM" id="Phobius"/>
    </source>
</evidence>
<feature type="transmembrane region" description="Helical" evidence="1">
    <location>
        <begin position="99"/>
        <end position="117"/>
    </location>
</feature>
<dbReference type="Proteomes" id="UP000321769">
    <property type="component" value="Unassembled WGS sequence"/>
</dbReference>
<evidence type="ECO:0000313" key="2">
    <source>
        <dbReference type="EMBL" id="GEO89801.1"/>
    </source>
</evidence>
<protein>
    <submittedName>
        <fullName evidence="2">Uncharacterized protein</fullName>
    </submittedName>
</protein>
<keyword evidence="3" id="KW-1185">Reference proteome</keyword>
<sequence length="122" mass="12238">MTTGAVLRAVVELALAYAVVGLVGAGVLALAAGESGADTLVPMVVLAVTLMFAAVVIVALARLVAGWLDDRVAEPEVVAIMVACALVLLSGVLTVPSLGLLAVAVAAVLALATHLVLTRRWT</sequence>
<keyword evidence="1" id="KW-0812">Transmembrane</keyword>
<feature type="transmembrane region" description="Helical" evidence="1">
    <location>
        <begin position="77"/>
        <end position="93"/>
    </location>
</feature>
<evidence type="ECO:0000313" key="3">
    <source>
        <dbReference type="Proteomes" id="UP000321769"/>
    </source>
</evidence>
<dbReference type="AlphaFoldDB" id="A0A512HWJ1"/>
<reference evidence="2 3" key="1">
    <citation type="submission" date="2019-07" db="EMBL/GenBank/DDBJ databases">
        <title>Whole genome shotgun sequence of Aeromicrobium flavum NBRC 107625.</title>
        <authorList>
            <person name="Hosoyama A."/>
            <person name="Uohara A."/>
            <person name="Ohji S."/>
            <person name="Ichikawa N."/>
        </authorList>
    </citation>
    <scope>NUCLEOTIDE SEQUENCE [LARGE SCALE GENOMIC DNA]</scope>
    <source>
        <strain evidence="2 3">NBRC 107625</strain>
    </source>
</reference>
<feature type="transmembrane region" description="Helical" evidence="1">
    <location>
        <begin position="44"/>
        <end position="65"/>
    </location>
</feature>
<proteinExistence type="predicted"/>
<gene>
    <name evidence="2" type="ORF">AFL01nite_21280</name>
</gene>
<dbReference type="RefSeq" id="WP_146827669.1">
    <property type="nucleotide sequence ID" value="NZ_BAAAYQ010000001.1"/>
</dbReference>
<dbReference type="EMBL" id="BJZQ01000010">
    <property type="protein sequence ID" value="GEO89801.1"/>
    <property type="molecule type" value="Genomic_DNA"/>
</dbReference>
<keyword evidence="1" id="KW-0472">Membrane</keyword>
<accession>A0A512HWJ1</accession>
<comment type="caution">
    <text evidence="2">The sequence shown here is derived from an EMBL/GenBank/DDBJ whole genome shotgun (WGS) entry which is preliminary data.</text>
</comment>
<keyword evidence="1" id="KW-1133">Transmembrane helix</keyword>
<feature type="transmembrane region" description="Helical" evidence="1">
    <location>
        <begin position="12"/>
        <end position="32"/>
    </location>
</feature>